<protein>
    <recommendedName>
        <fullName evidence="4">Secreted protein</fullName>
    </recommendedName>
</protein>
<evidence type="ECO:0000256" key="1">
    <source>
        <dbReference type="SAM" id="SignalP"/>
    </source>
</evidence>
<sequence>MKSFATLAVLSFVAYSAQAWCKNAHDKDAIDIADLKDECGNAVKLGEPFVLYDEIYGNYLGYGEKNWLTLTKTAPAGFFWQPMPRNPNVIFLKGTVGKNCSVKGRSWLTHQGRYLAPSGCHGGGQLEFRKWDKGQCKSNWCYQVGLLDVEPANGVITNVVSDGYVAFVDANCAAKKFKWVLKRPKIGVSWNATYSLGELQTC</sequence>
<feature type="chain" id="PRO_5040340950" description="Secreted protein" evidence="1">
    <location>
        <begin position="20"/>
        <end position="202"/>
    </location>
</feature>
<keyword evidence="1" id="KW-0732">Signal</keyword>
<proteinExistence type="predicted"/>
<reference evidence="2" key="1">
    <citation type="journal article" date="2020" name="Fungal Divers.">
        <title>Resolving the Mortierellaceae phylogeny through synthesis of multi-gene phylogenetics and phylogenomics.</title>
        <authorList>
            <person name="Vandepol N."/>
            <person name="Liber J."/>
            <person name="Desiro A."/>
            <person name="Na H."/>
            <person name="Kennedy M."/>
            <person name="Barry K."/>
            <person name="Grigoriev I.V."/>
            <person name="Miller A.N."/>
            <person name="O'Donnell K."/>
            <person name="Stajich J.E."/>
            <person name="Bonito G."/>
        </authorList>
    </citation>
    <scope>NUCLEOTIDE SEQUENCE</scope>
    <source>
        <strain evidence="2">BC1065</strain>
    </source>
</reference>
<keyword evidence="3" id="KW-1185">Reference proteome</keyword>
<comment type="caution">
    <text evidence="2">The sequence shown here is derived from an EMBL/GenBank/DDBJ whole genome shotgun (WGS) entry which is preliminary data.</text>
</comment>
<name>A0A9P6PN53_9FUNG</name>
<evidence type="ECO:0000313" key="2">
    <source>
        <dbReference type="EMBL" id="KAG0249836.1"/>
    </source>
</evidence>
<organism evidence="2 3">
    <name type="scientific">Actinomortierella ambigua</name>
    <dbReference type="NCBI Taxonomy" id="1343610"/>
    <lineage>
        <taxon>Eukaryota</taxon>
        <taxon>Fungi</taxon>
        <taxon>Fungi incertae sedis</taxon>
        <taxon>Mucoromycota</taxon>
        <taxon>Mortierellomycotina</taxon>
        <taxon>Mortierellomycetes</taxon>
        <taxon>Mortierellales</taxon>
        <taxon>Mortierellaceae</taxon>
        <taxon>Actinomortierella</taxon>
    </lineage>
</organism>
<evidence type="ECO:0008006" key="4">
    <source>
        <dbReference type="Google" id="ProtNLM"/>
    </source>
</evidence>
<gene>
    <name evidence="2" type="ORF">DFQ27_009762</name>
</gene>
<dbReference type="EMBL" id="JAAAJB010000932">
    <property type="protein sequence ID" value="KAG0249836.1"/>
    <property type="molecule type" value="Genomic_DNA"/>
</dbReference>
<dbReference type="Proteomes" id="UP000807716">
    <property type="component" value="Unassembled WGS sequence"/>
</dbReference>
<feature type="signal peptide" evidence="1">
    <location>
        <begin position="1"/>
        <end position="19"/>
    </location>
</feature>
<accession>A0A9P6PN53</accession>
<dbReference type="AlphaFoldDB" id="A0A9P6PN53"/>
<evidence type="ECO:0000313" key="3">
    <source>
        <dbReference type="Proteomes" id="UP000807716"/>
    </source>
</evidence>
<dbReference type="OrthoDB" id="2393238at2759"/>